<protein>
    <recommendedName>
        <fullName evidence="2">SnoaL-like domain-containing protein</fullName>
    </recommendedName>
</protein>
<dbReference type="InterPro" id="IPR037401">
    <property type="entry name" value="SnoaL-like"/>
</dbReference>
<feature type="domain" description="SnoaL-like" evidence="2">
    <location>
        <begin position="15"/>
        <end position="72"/>
    </location>
</feature>
<dbReference type="AlphaFoldDB" id="A0A7I9XEM7"/>
<dbReference type="Proteomes" id="UP000465263">
    <property type="component" value="Unassembled WGS sequence"/>
</dbReference>
<proteinExistence type="predicted"/>
<name>A0A7I9XEM7_9MYCO</name>
<sequence>MSKNGPDSPPDRDESDEAAIRELLDRQVAGWDAGDPEAYAAVFTRDADYVTFLGHHYKGREAIAATYAPLFAKLLRGSRLHTEIIGLRFLTPSVALIRANAAASQNTTHRRLADKPMQELAGSSSSSRHR</sequence>
<keyword evidence="4" id="KW-1185">Reference proteome</keyword>
<organism evidence="3 4">
    <name type="scientific">Mycolicibacter senuensis</name>
    <dbReference type="NCBI Taxonomy" id="386913"/>
    <lineage>
        <taxon>Bacteria</taxon>
        <taxon>Bacillati</taxon>
        <taxon>Actinomycetota</taxon>
        <taxon>Actinomycetes</taxon>
        <taxon>Mycobacteriales</taxon>
        <taxon>Mycobacteriaceae</taxon>
        <taxon>Mycolicibacter</taxon>
    </lineage>
</organism>
<evidence type="ECO:0000256" key="1">
    <source>
        <dbReference type="SAM" id="MobiDB-lite"/>
    </source>
</evidence>
<dbReference type="Gene3D" id="3.10.450.50">
    <property type="match status" value="1"/>
</dbReference>
<feature type="region of interest" description="Disordered" evidence="1">
    <location>
        <begin position="104"/>
        <end position="130"/>
    </location>
</feature>
<dbReference type="InterPro" id="IPR032710">
    <property type="entry name" value="NTF2-like_dom_sf"/>
</dbReference>
<feature type="compositionally biased region" description="Polar residues" evidence="1">
    <location>
        <begin position="121"/>
        <end position="130"/>
    </location>
</feature>
<comment type="caution">
    <text evidence="3">The sequence shown here is derived from an EMBL/GenBank/DDBJ whole genome shotgun (WGS) entry which is preliminary data.</text>
</comment>
<dbReference type="NCBIfam" id="TIGR02246">
    <property type="entry name" value="SgcJ/EcaC family oxidoreductase"/>
    <property type="match status" value="1"/>
</dbReference>
<dbReference type="Pfam" id="PF13577">
    <property type="entry name" value="SnoaL_4"/>
    <property type="match status" value="1"/>
</dbReference>
<dbReference type="RefSeq" id="WP_109560555.1">
    <property type="nucleotide sequence ID" value="NZ_BLKV01000001.1"/>
</dbReference>
<dbReference type="SUPFAM" id="SSF54427">
    <property type="entry name" value="NTF2-like"/>
    <property type="match status" value="1"/>
</dbReference>
<dbReference type="EMBL" id="BLKV01000001">
    <property type="protein sequence ID" value="GFG68425.1"/>
    <property type="molecule type" value="Genomic_DNA"/>
</dbReference>
<evidence type="ECO:0000313" key="3">
    <source>
        <dbReference type="EMBL" id="GFG68425.1"/>
    </source>
</evidence>
<evidence type="ECO:0000313" key="4">
    <source>
        <dbReference type="Proteomes" id="UP000465263"/>
    </source>
</evidence>
<reference evidence="3 4" key="1">
    <citation type="journal article" date="2019" name="Emerg. Microbes Infect.">
        <title>Comprehensive subspecies identification of 175 nontuberculous mycobacteria species based on 7547 genomic profiles.</title>
        <authorList>
            <person name="Matsumoto Y."/>
            <person name="Kinjo T."/>
            <person name="Motooka D."/>
            <person name="Nabeya D."/>
            <person name="Jung N."/>
            <person name="Uechi K."/>
            <person name="Horii T."/>
            <person name="Iida T."/>
            <person name="Fujita J."/>
            <person name="Nakamura S."/>
        </authorList>
    </citation>
    <scope>NUCLEOTIDE SEQUENCE [LARGE SCALE GENOMIC DNA]</scope>
    <source>
        <strain evidence="3 4">JCM 16017</strain>
    </source>
</reference>
<gene>
    <name evidence="3" type="ORF">MSEN_01450</name>
</gene>
<evidence type="ECO:0000259" key="2">
    <source>
        <dbReference type="Pfam" id="PF13577"/>
    </source>
</evidence>
<dbReference type="InterPro" id="IPR011944">
    <property type="entry name" value="Steroid_delta5-4_isomerase"/>
</dbReference>
<dbReference type="OrthoDB" id="2887901at2"/>
<accession>A0A7I9XEM7</accession>